<keyword evidence="3" id="KW-1185">Reference proteome</keyword>
<accession>A0A2G5UX10</accession>
<dbReference type="Proteomes" id="UP000230233">
    <property type="component" value="Chromosome II"/>
</dbReference>
<feature type="compositionally biased region" description="Basic and acidic residues" evidence="1">
    <location>
        <begin position="53"/>
        <end position="62"/>
    </location>
</feature>
<reference evidence="3" key="1">
    <citation type="submission" date="2017-10" db="EMBL/GenBank/DDBJ databases">
        <title>Rapid genome shrinkage in a self-fertile nematode reveals novel sperm competition proteins.</title>
        <authorList>
            <person name="Yin D."/>
            <person name="Schwarz E.M."/>
            <person name="Thomas C.G."/>
            <person name="Felde R.L."/>
            <person name="Korf I.F."/>
            <person name="Cutter A.D."/>
            <person name="Schartner C.M."/>
            <person name="Ralston E.J."/>
            <person name="Meyer B.J."/>
            <person name="Haag E.S."/>
        </authorList>
    </citation>
    <scope>NUCLEOTIDE SEQUENCE [LARGE SCALE GENOMIC DNA]</scope>
    <source>
        <strain evidence="3">JU1422</strain>
    </source>
</reference>
<evidence type="ECO:0000313" key="3">
    <source>
        <dbReference type="Proteomes" id="UP000230233"/>
    </source>
</evidence>
<dbReference type="AlphaFoldDB" id="A0A2G5UX10"/>
<proteinExistence type="predicted"/>
<dbReference type="EMBL" id="PDUG01000002">
    <property type="protein sequence ID" value="PIC43931.1"/>
    <property type="molecule type" value="Genomic_DNA"/>
</dbReference>
<feature type="compositionally biased region" description="Basic and acidic residues" evidence="1">
    <location>
        <begin position="16"/>
        <end position="43"/>
    </location>
</feature>
<organism evidence="2 3">
    <name type="scientific">Caenorhabditis nigoni</name>
    <dbReference type="NCBI Taxonomy" id="1611254"/>
    <lineage>
        <taxon>Eukaryota</taxon>
        <taxon>Metazoa</taxon>
        <taxon>Ecdysozoa</taxon>
        <taxon>Nematoda</taxon>
        <taxon>Chromadorea</taxon>
        <taxon>Rhabditida</taxon>
        <taxon>Rhabditina</taxon>
        <taxon>Rhabditomorpha</taxon>
        <taxon>Rhabditoidea</taxon>
        <taxon>Rhabditidae</taxon>
        <taxon>Peloderinae</taxon>
        <taxon>Caenorhabditis</taxon>
    </lineage>
</organism>
<evidence type="ECO:0000313" key="2">
    <source>
        <dbReference type="EMBL" id="PIC43931.1"/>
    </source>
</evidence>
<feature type="compositionally biased region" description="Basic and acidic residues" evidence="1">
    <location>
        <begin position="81"/>
        <end position="142"/>
    </location>
</feature>
<sequence>MCKKTATVSRTGSENRIGKNDEDQSGVESKKQPSEFDDTRAAEEPSVEVNEQSPEKNDEEKQPSVYDNVSPSTTPKAIAKHSAEMKNKGNTEKESGGFENAKSTDETGLEGEKRNMEKESGGFENAKSTDETELKAEKRRQSDNSNAESGINENESPIYVNAEKLTTARREGFLDIPSRTLVEHVIRNLDLQIVIIAHYLNNDMNTIGKDVTSAKERFPLTRKCQTQFEFALCNVFVQTVKDLIKEGHWIAQIERNLNEAESKIFKTIKELHSLTRIWESGEKFLPGNLAFESHCLFELTGKKTKEESNVSRVYYSRVLHAGDELFWKSLYNRYENFLLQQLQKFTHNTHHAKQALLNAHAKKYAFAGITDTGLFMTTKTTHSISTEDYKQLVHVFCTAGNYFK</sequence>
<name>A0A2G5UX10_9PELO</name>
<comment type="caution">
    <text evidence="2">The sequence shown here is derived from an EMBL/GenBank/DDBJ whole genome shotgun (WGS) entry which is preliminary data.</text>
</comment>
<feature type="compositionally biased region" description="Polar residues" evidence="1">
    <location>
        <begin position="143"/>
        <end position="155"/>
    </location>
</feature>
<feature type="compositionally biased region" description="Polar residues" evidence="1">
    <location>
        <begin position="65"/>
        <end position="75"/>
    </location>
</feature>
<feature type="compositionally biased region" description="Polar residues" evidence="1">
    <location>
        <begin position="1"/>
        <end position="14"/>
    </location>
</feature>
<feature type="region of interest" description="Disordered" evidence="1">
    <location>
        <begin position="1"/>
        <end position="155"/>
    </location>
</feature>
<evidence type="ECO:0000256" key="1">
    <source>
        <dbReference type="SAM" id="MobiDB-lite"/>
    </source>
</evidence>
<protein>
    <submittedName>
        <fullName evidence="2">Uncharacterized protein</fullName>
    </submittedName>
</protein>
<gene>
    <name evidence="2" type="primary">Cnig_chr_II.g4483</name>
    <name evidence="2" type="ORF">B9Z55_004483</name>
</gene>